<dbReference type="AlphaFoldDB" id="A0A9D3TDM5"/>
<evidence type="ECO:0000313" key="9">
    <source>
        <dbReference type="EMBL" id="KAG7476361.1"/>
    </source>
</evidence>
<keyword evidence="7" id="KW-1133">Transmembrane helix</keyword>
<dbReference type="InterPro" id="IPR036179">
    <property type="entry name" value="Ig-like_dom_sf"/>
</dbReference>
<dbReference type="InterPro" id="IPR007110">
    <property type="entry name" value="Ig-like_dom"/>
</dbReference>
<evidence type="ECO:0000256" key="1">
    <source>
        <dbReference type="ARBA" id="ARBA00004435"/>
    </source>
</evidence>
<evidence type="ECO:0000256" key="7">
    <source>
        <dbReference type="SAM" id="Phobius"/>
    </source>
</evidence>
<feature type="domain" description="Ig-like" evidence="8">
    <location>
        <begin position="158"/>
        <end position="232"/>
    </location>
</feature>
<keyword evidence="3" id="KW-0796">Tight junction</keyword>
<organism evidence="9 10">
    <name type="scientific">Megalops atlanticus</name>
    <name type="common">Tarpon</name>
    <name type="synonym">Clupea gigantea</name>
    <dbReference type="NCBI Taxonomy" id="7932"/>
    <lineage>
        <taxon>Eukaryota</taxon>
        <taxon>Metazoa</taxon>
        <taxon>Chordata</taxon>
        <taxon>Craniata</taxon>
        <taxon>Vertebrata</taxon>
        <taxon>Euteleostomi</taxon>
        <taxon>Actinopterygii</taxon>
        <taxon>Neopterygii</taxon>
        <taxon>Teleostei</taxon>
        <taxon>Elopiformes</taxon>
        <taxon>Megalopidae</taxon>
        <taxon>Megalops</taxon>
    </lineage>
</organism>
<dbReference type="Pfam" id="PF07686">
    <property type="entry name" value="V-set"/>
    <property type="match status" value="1"/>
</dbReference>
<dbReference type="Proteomes" id="UP001046870">
    <property type="component" value="Chromosome 6"/>
</dbReference>
<feature type="region of interest" description="Disordered" evidence="6">
    <location>
        <begin position="288"/>
        <end position="308"/>
    </location>
</feature>
<evidence type="ECO:0000313" key="10">
    <source>
        <dbReference type="Proteomes" id="UP001046870"/>
    </source>
</evidence>
<dbReference type="InterPro" id="IPR003598">
    <property type="entry name" value="Ig_sub2"/>
</dbReference>
<dbReference type="InterPro" id="IPR052307">
    <property type="entry name" value="EJ_Adhesion_Regulator"/>
</dbReference>
<proteinExistence type="predicted"/>
<dbReference type="Pfam" id="PF13927">
    <property type="entry name" value="Ig_3"/>
    <property type="match status" value="1"/>
</dbReference>
<dbReference type="PANTHER" id="PTHR44468:SF1">
    <property type="entry name" value="V-SET AND IMMUNOGLOBULIN DOMAIN CONTAINING 8A ISOFORM 1"/>
    <property type="match status" value="1"/>
</dbReference>
<dbReference type="PANTHER" id="PTHR44468">
    <property type="entry name" value="COXSACKIEVIRUS AND ADENOVIRUS RECEPTOR-RELATED"/>
    <property type="match status" value="1"/>
</dbReference>
<dbReference type="SMART" id="SM00409">
    <property type="entry name" value="IG"/>
    <property type="match status" value="2"/>
</dbReference>
<evidence type="ECO:0000256" key="5">
    <source>
        <dbReference type="ARBA" id="ARBA00023768"/>
    </source>
</evidence>
<keyword evidence="7" id="KW-0812">Transmembrane</keyword>
<dbReference type="InterPro" id="IPR013783">
    <property type="entry name" value="Ig-like_fold"/>
</dbReference>
<dbReference type="GO" id="GO:0005923">
    <property type="term" value="C:bicellular tight junction"/>
    <property type="evidence" value="ECO:0007669"/>
    <property type="project" value="UniProtKB-SubCell"/>
</dbReference>
<dbReference type="EMBL" id="JAFDVH010000006">
    <property type="protein sequence ID" value="KAG7476361.1"/>
    <property type="molecule type" value="Genomic_DNA"/>
</dbReference>
<name>A0A9D3TDM5_MEGAT</name>
<dbReference type="GO" id="GO:0016323">
    <property type="term" value="C:basolateral plasma membrane"/>
    <property type="evidence" value="ECO:0007669"/>
    <property type="project" value="UniProtKB-SubCell"/>
</dbReference>
<sequence length="361" mass="38528">MLEGTDMLKLRLYPRTLLAVVCAVAVYLSTGVTVAMQVTSTGPQTIQKAQGEKVALECMYTPGPSDIGELDIEWSIVSPDMTQKDNLIMSYAGGQKWTHGDPTLTTGLEFRAGDPSHGDASISIAALKVSHTGTYQCKVKKAPGVDMRKVTVVVMERPSVPKCWMEGSDSVGGAVSLHCKASRGSAPLKYVWARESGGAVPPSAIQDPLTGELRIGNLSESFSGSYRCEVSNAVGTERCRFVLQAQKPPSRAGVVAGTVIGALLLIIILAMLLFLLICALKRRKNKDAANDIREDSPPPLSRPQSRVSSFRPGVIYSSVRTGGAWPDSEFSSVLSDSNKPPQPASSLSTGLKYDTSYGHPV</sequence>
<reference evidence="9" key="1">
    <citation type="submission" date="2021-01" db="EMBL/GenBank/DDBJ databases">
        <authorList>
            <person name="Zahm M."/>
            <person name="Roques C."/>
            <person name="Cabau C."/>
            <person name="Klopp C."/>
            <person name="Donnadieu C."/>
            <person name="Jouanno E."/>
            <person name="Lampietro C."/>
            <person name="Louis A."/>
            <person name="Herpin A."/>
            <person name="Echchiki A."/>
            <person name="Berthelot C."/>
            <person name="Parey E."/>
            <person name="Roest-Crollius H."/>
            <person name="Braasch I."/>
            <person name="Postlethwait J."/>
            <person name="Bobe J."/>
            <person name="Montfort J."/>
            <person name="Bouchez O."/>
            <person name="Begum T."/>
            <person name="Mejri S."/>
            <person name="Adams A."/>
            <person name="Chen W.-J."/>
            <person name="Guiguen Y."/>
        </authorList>
    </citation>
    <scope>NUCLEOTIDE SEQUENCE</scope>
    <source>
        <strain evidence="9">YG-15Mar2019-1</strain>
        <tissue evidence="9">Brain</tissue>
    </source>
</reference>
<dbReference type="InterPro" id="IPR013106">
    <property type="entry name" value="Ig_V-set"/>
</dbReference>
<feature type="compositionally biased region" description="Polar residues" evidence="6">
    <location>
        <begin position="329"/>
        <end position="349"/>
    </location>
</feature>
<dbReference type="PROSITE" id="PS50835">
    <property type="entry name" value="IG_LIKE"/>
    <property type="match status" value="2"/>
</dbReference>
<dbReference type="Gene3D" id="2.60.40.10">
    <property type="entry name" value="Immunoglobulins"/>
    <property type="match status" value="2"/>
</dbReference>
<comment type="caution">
    <text evidence="9">The sequence shown here is derived from an EMBL/GenBank/DDBJ whole genome shotgun (WGS) entry which is preliminary data.</text>
</comment>
<dbReference type="SUPFAM" id="SSF48726">
    <property type="entry name" value="Immunoglobulin"/>
    <property type="match status" value="2"/>
</dbReference>
<dbReference type="OrthoDB" id="10045577at2759"/>
<feature type="domain" description="Ig-like" evidence="8">
    <location>
        <begin position="14"/>
        <end position="151"/>
    </location>
</feature>
<protein>
    <recommendedName>
        <fullName evidence="8">Ig-like domain-containing protein</fullName>
    </recommendedName>
</protein>
<dbReference type="InterPro" id="IPR003599">
    <property type="entry name" value="Ig_sub"/>
</dbReference>
<evidence type="ECO:0000256" key="3">
    <source>
        <dbReference type="ARBA" id="ARBA00022427"/>
    </source>
</evidence>
<evidence type="ECO:0000256" key="2">
    <source>
        <dbReference type="ARBA" id="ARBA00004536"/>
    </source>
</evidence>
<evidence type="ECO:0000256" key="4">
    <source>
        <dbReference type="ARBA" id="ARBA00022949"/>
    </source>
</evidence>
<dbReference type="SMART" id="SM00408">
    <property type="entry name" value="IGc2"/>
    <property type="match status" value="2"/>
</dbReference>
<evidence type="ECO:0000256" key="6">
    <source>
        <dbReference type="SAM" id="MobiDB-lite"/>
    </source>
</evidence>
<dbReference type="GO" id="GO:0005912">
    <property type="term" value="C:adherens junction"/>
    <property type="evidence" value="ECO:0007669"/>
    <property type="project" value="UniProtKB-SubCell"/>
</dbReference>
<keyword evidence="4" id="KW-0965">Cell junction</keyword>
<feature type="transmembrane region" description="Helical" evidence="7">
    <location>
        <begin position="254"/>
        <end position="280"/>
    </location>
</feature>
<keyword evidence="10" id="KW-1185">Reference proteome</keyword>
<feature type="region of interest" description="Disordered" evidence="6">
    <location>
        <begin position="320"/>
        <end position="361"/>
    </location>
</feature>
<comment type="subcellular location">
    <subcellularLocation>
        <location evidence="5">Basolateral cell membrane</location>
        <topology evidence="5">Single-pass type I membrane protein</topology>
    </subcellularLocation>
    <subcellularLocation>
        <location evidence="2">Cell junction</location>
        <location evidence="2">Adherens junction</location>
    </subcellularLocation>
    <subcellularLocation>
        <location evidence="1">Cell junction</location>
        <location evidence="1">Tight junction</location>
    </subcellularLocation>
</comment>
<evidence type="ECO:0000259" key="8">
    <source>
        <dbReference type="PROSITE" id="PS50835"/>
    </source>
</evidence>
<keyword evidence="7" id="KW-0472">Membrane</keyword>
<accession>A0A9D3TDM5</accession>
<gene>
    <name evidence="9" type="ORF">MATL_G00082090</name>
</gene>